<dbReference type="InterPro" id="IPR001821">
    <property type="entry name" value="NiFe_hydrogenase_ssu"/>
</dbReference>
<feature type="binding site" evidence="13">
    <location>
        <position position="48"/>
    </location>
    <ligand>
        <name>[4Fe-4S] cluster</name>
        <dbReference type="ChEBI" id="CHEBI:49883"/>
        <label>1</label>
    </ligand>
</feature>
<dbReference type="GO" id="GO:0051539">
    <property type="term" value="F:4 iron, 4 sulfur cluster binding"/>
    <property type="evidence" value="ECO:0007669"/>
    <property type="project" value="UniProtKB-KW"/>
</dbReference>
<dbReference type="GO" id="GO:0008901">
    <property type="term" value="F:ferredoxin hydrogenase activity"/>
    <property type="evidence" value="ECO:0007669"/>
    <property type="project" value="InterPro"/>
</dbReference>
<accession>A0A5S4ZYH4</accession>
<dbReference type="PRINTS" id="PR00614">
    <property type="entry name" value="NIHGNASESMLL"/>
</dbReference>
<evidence type="ECO:0000256" key="1">
    <source>
        <dbReference type="ARBA" id="ARBA00001927"/>
    </source>
</evidence>
<gene>
    <name evidence="16" type="ORF">LX24_00495</name>
</gene>
<feature type="binding site" evidence="13">
    <location>
        <position position="282"/>
    </location>
    <ligand>
        <name>[3Fe-4S] cluster</name>
        <dbReference type="ChEBI" id="CHEBI:21137"/>
    </ligand>
</feature>
<comment type="subcellular location">
    <subcellularLocation>
        <location evidence="3">Cell envelope</location>
    </subcellularLocation>
</comment>
<dbReference type="GO" id="GO:0044569">
    <property type="term" value="C:[Ni-Fe] hydrogenase complex"/>
    <property type="evidence" value="ECO:0007669"/>
    <property type="project" value="TreeGrafter"/>
</dbReference>
<feature type="binding site" evidence="13">
    <location>
        <position position="259"/>
    </location>
    <ligand>
        <name>[3Fe-4S] cluster</name>
        <dbReference type="ChEBI" id="CHEBI:21137"/>
    </ligand>
</feature>
<evidence type="ECO:0000313" key="17">
    <source>
        <dbReference type="Proteomes" id="UP000323166"/>
    </source>
</evidence>
<evidence type="ECO:0000256" key="4">
    <source>
        <dbReference type="ARBA" id="ARBA00006605"/>
    </source>
</evidence>
<dbReference type="EMBL" id="VNHM01000002">
    <property type="protein sequence ID" value="TYO97304.1"/>
    <property type="molecule type" value="Genomic_DNA"/>
</dbReference>
<comment type="similarity">
    <text evidence="4">Belongs to the [NiFe]/[NiFeSe] hydrogenase small subunit family.</text>
</comment>
<evidence type="ECO:0000256" key="9">
    <source>
        <dbReference type="ARBA" id="ARBA00023002"/>
    </source>
</evidence>
<organism evidence="16 17">
    <name type="scientific">Desulfallas thermosapovorans DSM 6562</name>
    <dbReference type="NCBI Taxonomy" id="1121431"/>
    <lineage>
        <taxon>Bacteria</taxon>
        <taxon>Bacillati</taxon>
        <taxon>Bacillota</taxon>
        <taxon>Clostridia</taxon>
        <taxon>Eubacteriales</taxon>
        <taxon>Desulfallaceae</taxon>
        <taxon>Desulfallas</taxon>
    </lineage>
</organism>
<feature type="binding site" evidence="13">
    <location>
        <position position="224"/>
    </location>
    <ligand>
        <name>[4Fe-4S] cluster</name>
        <dbReference type="ChEBI" id="CHEBI:49883"/>
        <label>2</label>
    </ligand>
</feature>
<dbReference type="RefSeq" id="WP_166510701.1">
    <property type="nucleotide sequence ID" value="NZ_VNHM01000002.1"/>
</dbReference>
<dbReference type="PANTHER" id="PTHR30013">
    <property type="entry name" value="NIFE / NIFESE HYDROGENASE SMALL SUBUNIT FAMILY MEMBER"/>
    <property type="match status" value="1"/>
</dbReference>
<feature type="binding site" evidence="13">
    <location>
        <position position="250"/>
    </location>
    <ligand>
        <name>[4Fe-4S] cluster</name>
        <dbReference type="ChEBI" id="CHEBI:49883"/>
        <label>2</label>
    </ligand>
</feature>
<dbReference type="Gene3D" id="3.40.50.700">
    <property type="entry name" value="NADH:ubiquinone oxidoreductase-like, 20kDa subunit"/>
    <property type="match status" value="1"/>
</dbReference>
<protein>
    <submittedName>
        <fullName evidence="16">Hydrogenase small subunit</fullName>
    </submittedName>
</protein>
<keyword evidence="6 13" id="KW-0004">4Fe-4S</keyword>
<evidence type="ECO:0000313" key="16">
    <source>
        <dbReference type="EMBL" id="TYO97304.1"/>
    </source>
</evidence>
<feature type="binding site" evidence="13">
    <location>
        <position position="244"/>
    </location>
    <ligand>
        <name>[4Fe-4S] cluster</name>
        <dbReference type="ChEBI" id="CHEBI:49883"/>
        <label>2</label>
    </ligand>
</feature>
<sequence>MMKIKDFIKIIGKSGMDVKKTTNQLVGGLLAGDKKKRPPVLWLGTNTCAGDSISFLNSLDPGYRAMITNLIDFRYNHFVMTAEGDMSTGVLEDTLAKHAGEYLLIVEGTVPTRSGGLYCVVGHRNGKPYTALEAVRELGAAAGHVVAVGTCAAFGGPYAAHPNPSRGKSVQGILDRRVINVPGCPVNPGWIVGTLAHLVWYGEPELDEYNRPTLFYGETIHNLCQRRHYFDSGIFAAQLGEPWCMYKVGCKGPVTFADCPYRQWNGEHVNWPVKANTPCIGCVNPEFPEHTMPFFEHLPDIHLPQITVNADRIGAITGTLAALGIGSHLAVRIKKGRLAKTIKKGLAPPKLGLQVLQTTPAQKLVDGIKFKLKKKN</sequence>
<evidence type="ECO:0000256" key="7">
    <source>
        <dbReference type="ARBA" id="ARBA00022723"/>
    </source>
</evidence>
<keyword evidence="11 13" id="KW-0411">Iron-sulfur</keyword>
<dbReference type="InterPro" id="IPR027394">
    <property type="entry name" value="Cytochrome-c3_hydrogenase_C"/>
</dbReference>
<evidence type="ECO:0000256" key="11">
    <source>
        <dbReference type="ARBA" id="ARBA00023014"/>
    </source>
</evidence>
<proteinExistence type="inferred from homology"/>
<reference evidence="16 17" key="1">
    <citation type="submission" date="2019-07" db="EMBL/GenBank/DDBJ databases">
        <title>Genomic Encyclopedia of Type Strains, Phase I: the one thousand microbial genomes (KMG-I) project.</title>
        <authorList>
            <person name="Kyrpides N."/>
        </authorList>
    </citation>
    <scope>NUCLEOTIDE SEQUENCE [LARGE SCALE GENOMIC DNA]</scope>
    <source>
        <strain evidence="16 17">DSM 6562</strain>
    </source>
</reference>
<comment type="cofactor">
    <cofactor evidence="1">
        <name>[3Fe-4S] cluster</name>
        <dbReference type="ChEBI" id="CHEBI:21137"/>
    </cofactor>
</comment>
<evidence type="ECO:0000256" key="13">
    <source>
        <dbReference type="PIRSR" id="PIRSR000310-1"/>
    </source>
</evidence>
<keyword evidence="12 13" id="KW-0003">3Fe-4S</keyword>
<dbReference type="GO" id="GO:0046872">
    <property type="term" value="F:metal ion binding"/>
    <property type="evidence" value="ECO:0007669"/>
    <property type="project" value="UniProtKB-KW"/>
</dbReference>
<evidence type="ECO:0000256" key="2">
    <source>
        <dbReference type="ARBA" id="ARBA00001966"/>
    </source>
</evidence>
<evidence type="ECO:0000259" key="14">
    <source>
        <dbReference type="Pfam" id="PF01058"/>
    </source>
</evidence>
<evidence type="ECO:0000256" key="5">
    <source>
        <dbReference type="ARBA" id="ARBA00011771"/>
    </source>
</evidence>
<evidence type="ECO:0000256" key="10">
    <source>
        <dbReference type="ARBA" id="ARBA00023004"/>
    </source>
</evidence>
<dbReference type="GO" id="GO:0030313">
    <property type="term" value="C:cell envelope"/>
    <property type="evidence" value="ECO:0007669"/>
    <property type="project" value="UniProtKB-SubCell"/>
</dbReference>
<evidence type="ECO:0000256" key="3">
    <source>
        <dbReference type="ARBA" id="ARBA00004196"/>
    </source>
</evidence>
<feature type="domain" description="Cytochrome-c3 hydrogenase C-terminal" evidence="15">
    <location>
        <begin position="216"/>
        <end position="294"/>
    </location>
</feature>
<feature type="binding site" evidence="13">
    <location>
        <position position="184"/>
    </location>
    <ligand>
        <name>[4Fe-4S] cluster</name>
        <dbReference type="ChEBI" id="CHEBI:49883"/>
        <label>1</label>
    </ligand>
</feature>
<dbReference type="Proteomes" id="UP000323166">
    <property type="component" value="Unassembled WGS sequence"/>
</dbReference>
<dbReference type="AlphaFoldDB" id="A0A5S4ZYH4"/>
<dbReference type="Pfam" id="PF14720">
    <property type="entry name" value="NiFe_hyd_SSU_C"/>
    <property type="match status" value="1"/>
</dbReference>
<comment type="cofactor">
    <cofactor evidence="2">
        <name>[4Fe-4S] cluster</name>
        <dbReference type="ChEBI" id="CHEBI:49883"/>
    </cofactor>
</comment>
<dbReference type="PANTHER" id="PTHR30013:SF7">
    <property type="entry name" value="HYDROGENASE-2 SMALL CHAIN"/>
    <property type="match status" value="1"/>
</dbReference>
<dbReference type="GO" id="GO:0009055">
    <property type="term" value="F:electron transfer activity"/>
    <property type="evidence" value="ECO:0007669"/>
    <property type="project" value="TreeGrafter"/>
</dbReference>
<evidence type="ECO:0000256" key="12">
    <source>
        <dbReference type="ARBA" id="ARBA00023291"/>
    </source>
</evidence>
<feature type="binding site" evidence="13">
    <location>
        <position position="151"/>
    </location>
    <ligand>
        <name>[4Fe-4S] cluster</name>
        <dbReference type="ChEBI" id="CHEBI:49883"/>
        <label>1</label>
    </ligand>
</feature>
<dbReference type="PIRSF" id="PIRSF000310">
    <property type="entry name" value="NiFe_hyd_ssu"/>
    <property type="match status" value="1"/>
</dbReference>
<keyword evidence="8" id="KW-0732">Signal</keyword>
<dbReference type="InterPro" id="IPR037024">
    <property type="entry name" value="NiFe_Hase_small_N_sf"/>
</dbReference>
<dbReference type="Gene3D" id="4.10.480.10">
    <property type="entry name" value="Cytochrome-c3 hydrogenase, C-terminal domain"/>
    <property type="match status" value="1"/>
</dbReference>
<dbReference type="GO" id="GO:0016020">
    <property type="term" value="C:membrane"/>
    <property type="evidence" value="ECO:0007669"/>
    <property type="project" value="TreeGrafter"/>
</dbReference>
<evidence type="ECO:0000259" key="15">
    <source>
        <dbReference type="Pfam" id="PF14720"/>
    </source>
</evidence>
<dbReference type="InterPro" id="IPR037148">
    <property type="entry name" value="NiFe-Hase_small_C_sf"/>
</dbReference>
<dbReference type="GO" id="GO:0009375">
    <property type="term" value="C:ferredoxin hydrogenase complex"/>
    <property type="evidence" value="ECO:0007669"/>
    <property type="project" value="InterPro"/>
</dbReference>
<comment type="caution">
    <text evidence="16">The sequence shown here is derived from an EMBL/GenBank/DDBJ whole genome shotgun (WGS) entry which is preliminary data.</text>
</comment>
<keyword evidence="9" id="KW-0560">Oxidoreductase</keyword>
<feature type="binding site" evidence="13">
    <location>
        <position position="221"/>
    </location>
    <ligand>
        <name>[4Fe-4S] cluster</name>
        <dbReference type="ChEBI" id="CHEBI:49883"/>
        <label>2</label>
    </ligand>
</feature>
<feature type="binding site" evidence="13">
    <location>
        <position position="279"/>
    </location>
    <ligand>
        <name>[3Fe-4S] cluster</name>
        <dbReference type="ChEBI" id="CHEBI:21137"/>
    </ligand>
</feature>
<dbReference type="InterPro" id="IPR006137">
    <property type="entry name" value="NADH_UbQ_OxRdtase-like_20kDa"/>
</dbReference>
<dbReference type="NCBIfam" id="TIGR00391">
    <property type="entry name" value="hydA"/>
    <property type="match status" value="1"/>
</dbReference>
<dbReference type="GO" id="GO:0051538">
    <property type="term" value="F:3 iron, 4 sulfur cluster binding"/>
    <property type="evidence" value="ECO:0007669"/>
    <property type="project" value="UniProtKB-KW"/>
</dbReference>
<evidence type="ECO:0000256" key="8">
    <source>
        <dbReference type="ARBA" id="ARBA00022729"/>
    </source>
</evidence>
<name>A0A5S4ZYH4_9FIRM</name>
<comment type="subunit">
    <text evidence="5">Heterodimer of a large and a small subunit.</text>
</comment>
<feature type="domain" description="NADH:ubiquinone oxidoreductase-like 20kDa subunit" evidence="14">
    <location>
        <begin position="48"/>
        <end position="198"/>
    </location>
</feature>
<keyword evidence="17" id="KW-1185">Reference proteome</keyword>
<dbReference type="GO" id="GO:0009061">
    <property type="term" value="P:anaerobic respiration"/>
    <property type="evidence" value="ECO:0007669"/>
    <property type="project" value="TreeGrafter"/>
</dbReference>
<evidence type="ECO:0000256" key="6">
    <source>
        <dbReference type="ARBA" id="ARBA00022485"/>
    </source>
</evidence>
<dbReference type="Pfam" id="PF01058">
    <property type="entry name" value="Oxidored_q6"/>
    <property type="match status" value="1"/>
</dbReference>
<dbReference type="SUPFAM" id="SSF56770">
    <property type="entry name" value="HydA/Nqo6-like"/>
    <property type="match status" value="1"/>
</dbReference>
<keyword evidence="10 13" id="KW-0408">Iron</keyword>
<keyword evidence="7 13" id="KW-0479">Metal-binding</keyword>